<dbReference type="Gene3D" id="1.10.287.950">
    <property type="entry name" value="Methyl-accepting chemotaxis protein"/>
    <property type="match status" value="1"/>
</dbReference>
<dbReference type="GO" id="GO:0004888">
    <property type="term" value="F:transmembrane signaling receptor activity"/>
    <property type="evidence" value="ECO:0007669"/>
    <property type="project" value="InterPro"/>
</dbReference>
<keyword evidence="6" id="KW-1185">Reference proteome</keyword>
<name>D5RMH3_9PROT</name>
<dbReference type="PRINTS" id="PR00260">
    <property type="entry name" value="CHEMTRNSDUCR"/>
</dbReference>
<dbReference type="SUPFAM" id="SSF58104">
    <property type="entry name" value="Methyl-accepting chemotaxis protein (MCP) signaling domain"/>
    <property type="match status" value="1"/>
</dbReference>
<reference evidence="5 6" key="1">
    <citation type="submission" date="2010-04" db="EMBL/GenBank/DDBJ databases">
        <authorList>
            <person name="Qin X."/>
            <person name="Bachman B."/>
            <person name="Battles P."/>
            <person name="Bell A."/>
            <person name="Bess C."/>
            <person name="Bickham C."/>
            <person name="Chaboub L."/>
            <person name="Chen D."/>
            <person name="Coyle M."/>
            <person name="Deiros D.R."/>
            <person name="Dinh H."/>
            <person name="Forbes L."/>
            <person name="Fowler G."/>
            <person name="Francisco L."/>
            <person name="Fu Q."/>
            <person name="Gubbala S."/>
            <person name="Hale W."/>
            <person name="Han Y."/>
            <person name="Hemphill L."/>
            <person name="Highlander S.K."/>
            <person name="Hirani K."/>
            <person name="Hogues M."/>
            <person name="Jackson L."/>
            <person name="Jakkamsetti A."/>
            <person name="Javaid M."/>
            <person name="Jiang H."/>
            <person name="Korchina V."/>
            <person name="Kovar C."/>
            <person name="Lara F."/>
            <person name="Lee S."/>
            <person name="Mata R."/>
            <person name="Mathew T."/>
            <person name="Moen C."/>
            <person name="Morales K."/>
            <person name="Munidasa M."/>
            <person name="Nazareth L."/>
            <person name="Ngo R."/>
            <person name="Nguyen L."/>
            <person name="Okwuonu G."/>
            <person name="Ongeri F."/>
            <person name="Patil S."/>
            <person name="Petrosino J."/>
            <person name="Pham C."/>
            <person name="Pham P."/>
            <person name="Pu L.-L."/>
            <person name="Puazo M."/>
            <person name="Raj R."/>
            <person name="Reid J."/>
            <person name="Rouhana J."/>
            <person name="Saada N."/>
            <person name="Shang Y."/>
            <person name="Simmons D."/>
            <person name="Thornton R."/>
            <person name="Warren J."/>
            <person name="Weissenberger G."/>
            <person name="Zhang J."/>
            <person name="Zhang L."/>
            <person name="Zhou C."/>
            <person name="Zhu D."/>
            <person name="Muzny D."/>
            <person name="Worley K."/>
            <person name="Gibbs R."/>
        </authorList>
    </citation>
    <scope>NUCLEOTIDE SEQUENCE [LARGE SCALE GENOMIC DNA]</scope>
    <source>
        <strain evidence="5 6">ATCC 49957</strain>
    </source>
</reference>
<feature type="domain" description="Methyl-accepting transducer" evidence="4">
    <location>
        <begin position="1"/>
        <end position="172"/>
    </location>
</feature>
<feature type="non-terminal residue" evidence="5">
    <location>
        <position position="172"/>
    </location>
</feature>
<gene>
    <name evidence="5" type="ORF">HMPREF0731_2284</name>
</gene>
<sequence length="172" mass="17004">RAQEDVQAVATAAEQMAASINEITRRVAEAAGLARAAAAQAGTTEQTVRGLAGSVAQIESVMGLIRDIAGRTNLLALNATIEAARAGEAGKGFAIVANEVKQLAAQSARATDEIAAQISQMQAVAGQAMAAIDGIVGTVAQNDGVAAGIAAAVEQQSVATREVARAAAAAAG</sequence>
<organism evidence="5 6">
    <name type="scientific">Pseudoroseomonas cervicalis ATCC 49957</name>
    <dbReference type="NCBI Taxonomy" id="525371"/>
    <lineage>
        <taxon>Bacteria</taxon>
        <taxon>Pseudomonadati</taxon>
        <taxon>Pseudomonadota</taxon>
        <taxon>Alphaproteobacteria</taxon>
        <taxon>Acetobacterales</taxon>
        <taxon>Roseomonadaceae</taxon>
        <taxon>Roseomonas</taxon>
    </lineage>
</organism>
<evidence type="ECO:0000313" key="5">
    <source>
        <dbReference type="EMBL" id="EFH11496.1"/>
    </source>
</evidence>
<feature type="non-terminal residue" evidence="5">
    <location>
        <position position="1"/>
    </location>
</feature>
<accession>D5RMH3</accession>
<dbReference type="Pfam" id="PF00015">
    <property type="entry name" value="MCPsignal"/>
    <property type="match status" value="1"/>
</dbReference>
<keyword evidence="1 3" id="KW-0807">Transducer</keyword>
<dbReference type="GO" id="GO:0007165">
    <property type="term" value="P:signal transduction"/>
    <property type="evidence" value="ECO:0007669"/>
    <property type="project" value="UniProtKB-KW"/>
</dbReference>
<dbReference type="PANTHER" id="PTHR32089">
    <property type="entry name" value="METHYL-ACCEPTING CHEMOTAXIS PROTEIN MCPB"/>
    <property type="match status" value="1"/>
</dbReference>
<dbReference type="HOGENOM" id="CLU_000445_107_18_5"/>
<comment type="caution">
    <text evidence="5">The sequence shown here is derived from an EMBL/GenBank/DDBJ whole genome shotgun (WGS) entry which is preliminary data.</text>
</comment>
<dbReference type="InterPro" id="IPR004090">
    <property type="entry name" value="Chemotax_Me-accpt_rcpt"/>
</dbReference>
<dbReference type="AlphaFoldDB" id="D5RMH3"/>
<dbReference type="Proteomes" id="UP000005324">
    <property type="component" value="Unassembled WGS sequence"/>
</dbReference>
<protein>
    <submittedName>
        <fullName evidence="5">Methyl-accepting chemotaxis protein signaling domain protein</fullName>
    </submittedName>
</protein>
<evidence type="ECO:0000313" key="6">
    <source>
        <dbReference type="Proteomes" id="UP000005324"/>
    </source>
</evidence>
<dbReference type="EMBL" id="ADVL01000364">
    <property type="protein sequence ID" value="EFH11496.1"/>
    <property type="molecule type" value="Genomic_DNA"/>
</dbReference>
<dbReference type="SMART" id="SM00283">
    <property type="entry name" value="MA"/>
    <property type="match status" value="1"/>
</dbReference>
<dbReference type="PANTHER" id="PTHR32089:SF112">
    <property type="entry name" value="LYSOZYME-LIKE PROTEIN-RELATED"/>
    <property type="match status" value="1"/>
</dbReference>
<evidence type="ECO:0000256" key="3">
    <source>
        <dbReference type="PROSITE-ProRule" id="PRU00284"/>
    </source>
</evidence>
<comment type="similarity">
    <text evidence="2">Belongs to the methyl-accepting chemotaxis (MCP) protein family.</text>
</comment>
<evidence type="ECO:0000256" key="1">
    <source>
        <dbReference type="ARBA" id="ARBA00023224"/>
    </source>
</evidence>
<proteinExistence type="inferred from homology"/>
<dbReference type="GO" id="GO:0006935">
    <property type="term" value="P:chemotaxis"/>
    <property type="evidence" value="ECO:0007669"/>
    <property type="project" value="InterPro"/>
</dbReference>
<dbReference type="PROSITE" id="PS50111">
    <property type="entry name" value="CHEMOTAXIS_TRANSDUC_2"/>
    <property type="match status" value="1"/>
</dbReference>
<dbReference type="GO" id="GO:0016020">
    <property type="term" value="C:membrane"/>
    <property type="evidence" value="ECO:0007669"/>
    <property type="project" value="InterPro"/>
</dbReference>
<evidence type="ECO:0000259" key="4">
    <source>
        <dbReference type="PROSITE" id="PS50111"/>
    </source>
</evidence>
<dbReference type="InterPro" id="IPR004089">
    <property type="entry name" value="MCPsignal_dom"/>
</dbReference>
<evidence type="ECO:0000256" key="2">
    <source>
        <dbReference type="ARBA" id="ARBA00029447"/>
    </source>
</evidence>